<protein>
    <recommendedName>
        <fullName evidence="3">Helicase-primase helicase subunit</fullName>
    </recommendedName>
</protein>
<accession>A0A1X9T597</accession>
<evidence type="ECO:0008006" key="3">
    <source>
        <dbReference type="Google" id="ProtNLM"/>
    </source>
</evidence>
<evidence type="ECO:0000313" key="1">
    <source>
        <dbReference type="EMBL" id="ARR28873.1"/>
    </source>
</evidence>
<dbReference type="KEGG" id="vg:32878207"/>
<dbReference type="Pfam" id="PF13604">
    <property type="entry name" value="AAA_30"/>
    <property type="match status" value="1"/>
</dbReference>
<dbReference type="InterPro" id="IPR027417">
    <property type="entry name" value="P-loop_NTPase"/>
</dbReference>
<dbReference type="RefSeq" id="YP_009362382.1">
    <property type="nucleotide sequence ID" value="NC_034618.1"/>
</dbReference>
<dbReference type="OrthoDB" id="3503at10239"/>
<dbReference type="Gene3D" id="3.40.50.300">
    <property type="entry name" value="P-loop containing nucleotide triphosphate hydrolases"/>
    <property type="match status" value="1"/>
</dbReference>
<dbReference type="Proteomes" id="UP000203507">
    <property type="component" value="Segment"/>
</dbReference>
<proteinExistence type="predicted"/>
<dbReference type="GeneID" id="32878207"/>
<dbReference type="EMBL" id="KX832224">
    <property type="protein sequence ID" value="ARR28873.1"/>
    <property type="molecule type" value="Genomic_DNA"/>
</dbReference>
<name>A0A1X9T597_9VIRU</name>
<dbReference type="SUPFAM" id="SSF52540">
    <property type="entry name" value="P-loop containing nucleoside triphosphate hydrolases"/>
    <property type="match status" value="2"/>
</dbReference>
<sequence>MNLEEYSTARQRAWAYDVVELLISEPVDKHHILLLAGDAGSGKSKTLCLLRDLLTQLGSGDAICVTATTHAAVASSEACQHTVYSALGINTNTLLSHVCITEEEQQRFTFIYKKRHAELLNRLSILKLEERKALETSARYVEPHDCTTLSNKCCICRHIVKTATSGCGPPALNKPVLVVDEYGILSASDINKIIIAADLLNMGKIIIILVGSVSQLCKPKETPIWQSNLFNEHYLHSAYLSHNYRQSGDSTLSDCLSALQHNVISKECVELINSRCIVNKSDALNPAFMPNALRIFNDNVSRNKYNTAMSEAAVAKGMVLTELPSHHLSGTEEYQTEIKTRYNLVFSSNKQQVIFIGAPVFLLKYGDKCGRGTVTGILKHKTTVHSITIRLETGEPVDVCRLNLNDPGRGKACFFPLVTAAAINTFSAQGATYDCEVLYSPPTQNYNASSIKASAYVACSRVRHSSSLFISCNSFAKNITTEACFFTPDRLKFKHLYEMGYNSI</sequence>
<evidence type="ECO:0000313" key="2">
    <source>
        <dbReference type="Proteomes" id="UP000203507"/>
    </source>
</evidence>
<reference evidence="1" key="1">
    <citation type="journal article" date="2017" name="Vet. Pathol.">
        <title>Ranid Herpesvirus 3 and Proliferative Dermatitis in Free-Ranging Wild Common Frogs (Rana Temporaria).</title>
        <authorList>
            <person name="Origgi F.C."/>
            <person name="Schmidt B.R."/>
            <person name="Lohmann P."/>
            <person name="Otten P."/>
            <person name="Akdesir E."/>
            <person name="Gaschen V."/>
            <person name="Aguilar-Bultet L."/>
            <person name="Wahli T."/>
            <person name="Sattler U."/>
            <person name="Stoffel M.H."/>
        </authorList>
    </citation>
    <scope>NUCLEOTIDE SEQUENCE [LARGE SCALE GENOMIC DNA]</scope>
    <source>
        <strain evidence="1">FO1_2015</strain>
    </source>
</reference>
<keyword evidence="2" id="KW-1185">Reference proteome</keyword>
<organism evidence="1">
    <name type="scientific">Ranid herpesvirus 3</name>
    <dbReference type="NCBI Taxonomy" id="1987509"/>
    <lineage>
        <taxon>Viruses</taxon>
        <taxon>Duplodnaviria</taxon>
        <taxon>Heunggongvirae</taxon>
        <taxon>Peploviricota</taxon>
        <taxon>Herviviricetes</taxon>
        <taxon>Herpesvirales</taxon>
        <taxon>Alloherpesviridae</taxon>
        <taxon>Batravirus</taxon>
        <taxon>Batravirus ranidallo3</taxon>
    </lineage>
</organism>